<comment type="cofactor">
    <cofactor evidence="1">
        <name>Mg(2+)</name>
        <dbReference type="ChEBI" id="CHEBI:18420"/>
    </cofactor>
</comment>
<dbReference type="Proteomes" id="UP000215694">
    <property type="component" value="Unassembled WGS sequence"/>
</dbReference>
<dbReference type="InterPro" id="IPR022948">
    <property type="entry name" value="COD_ChbG_bac"/>
</dbReference>
<dbReference type="InterPro" id="IPR006879">
    <property type="entry name" value="YdjC-like"/>
</dbReference>
<evidence type="ECO:0000256" key="2">
    <source>
        <dbReference type="ARBA" id="ARBA00022723"/>
    </source>
</evidence>
<keyword evidence="4" id="KW-0460">Magnesium</keyword>
<dbReference type="Pfam" id="PF04794">
    <property type="entry name" value="YdjC"/>
    <property type="match status" value="1"/>
</dbReference>
<protein>
    <submittedName>
        <fullName evidence="6">Chitin disaccharide deacetylase</fullName>
        <ecNumber evidence="6">3.5.1.105</ecNumber>
    </submittedName>
</protein>
<keyword evidence="3 6" id="KW-0378">Hydrolase</keyword>
<organism evidence="6 7">
    <name type="scientific">Romboutsia weinsteinii</name>
    <dbReference type="NCBI Taxonomy" id="2020949"/>
    <lineage>
        <taxon>Bacteria</taxon>
        <taxon>Bacillati</taxon>
        <taxon>Bacillota</taxon>
        <taxon>Clostridia</taxon>
        <taxon>Peptostreptococcales</taxon>
        <taxon>Peptostreptococcaceae</taxon>
        <taxon>Romboutsia</taxon>
    </lineage>
</organism>
<dbReference type="NCBIfam" id="NF002559">
    <property type="entry name" value="PRK02134.1"/>
    <property type="match status" value="1"/>
</dbReference>
<dbReference type="GO" id="GO:0000272">
    <property type="term" value="P:polysaccharide catabolic process"/>
    <property type="evidence" value="ECO:0007669"/>
    <property type="project" value="InterPro"/>
</dbReference>
<evidence type="ECO:0000256" key="4">
    <source>
        <dbReference type="ARBA" id="ARBA00022842"/>
    </source>
</evidence>
<comment type="caution">
    <text evidence="6">The sequence shown here is derived from an EMBL/GenBank/DDBJ whole genome shotgun (WGS) entry which is preliminary data.</text>
</comment>
<evidence type="ECO:0000256" key="5">
    <source>
        <dbReference type="ARBA" id="ARBA00023277"/>
    </source>
</evidence>
<evidence type="ECO:0000313" key="7">
    <source>
        <dbReference type="Proteomes" id="UP000215694"/>
    </source>
</evidence>
<name>A0A371J2W1_9FIRM</name>
<keyword evidence="7" id="KW-1185">Reference proteome</keyword>
<evidence type="ECO:0000256" key="3">
    <source>
        <dbReference type="ARBA" id="ARBA00022801"/>
    </source>
</evidence>
<evidence type="ECO:0000313" key="6">
    <source>
        <dbReference type="EMBL" id="RDY27120.1"/>
    </source>
</evidence>
<reference evidence="6 7" key="1">
    <citation type="journal article" date="2017" name="Genome Announc.">
        <title>Draft Genome Sequence of Romboutsia weinsteinii sp. nov. Strain CCRI-19649(T) Isolated from Surface Water.</title>
        <authorList>
            <person name="Maheux A.F."/>
            <person name="Boudreau D.K."/>
            <person name="Berube E."/>
            <person name="Boissinot M."/>
            <person name="Cantin P."/>
            <person name="Raymond F."/>
            <person name="Corbeil J."/>
            <person name="Omar R.F."/>
            <person name="Bergeron M.G."/>
        </authorList>
    </citation>
    <scope>NUCLEOTIDE SEQUENCE [LARGE SCALE GENOMIC DNA]</scope>
    <source>
        <strain evidence="6 7">CCRI-19649</strain>
    </source>
</reference>
<accession>A0A371J2W1</accession>
<dbReference type="EMBL" id="NOJY02000016">
    <property type="protein sequence ID" value="RDY27120.1"/>
    <property type="molecule type" value="Genomic_DNA"/>
</dbReference>
<evidence type="ECO:0000256" key="1">
    <source>
        <dbReference type="ARBA" id="ARBA00001946"/>
    </source>
</evidence>
<proteinExistence type="predicted"/>
<dbReference type="PANTHER" id="PTHR31609:SF1">
    <property type="entry name" value="CARBOHYDRATE DEACETYLASE"/>
    <property type="match status" value="1"/>
</dbReference>
<dbReference type="SUPFAM" id="SSF88713">
    <property type="entry name" value="Glycoside hydrolase/deacetylase"/>
    <property type="match status" value="1"/>
</dbReference>
<keyword evidence="5" id="KW-0119">Carbohydrate metabolism</keyword>
<dbReference type="PANTHER" id="PTHR31609">
    <property type="entry name" value="YDJC DEACETYLASE FAMILY MEMBER"/>
    <property type="match status" value="1"/>
</dbReference>
<dbReference type="GO" id="GO:0046872">
    <property type="term" value="F:metal ion binding"/>
    <property type="evidence" value="ECO:0007669"/>
    <property type="project" value="UniProtKB-KW"/>
</dbReference>
<keyword evidence="2" id="KW-0479">Metal-binding</keyword>
<dbReference type="AlphaFoldDB" id="A0A371J2W1"/>
<dbReference type="GO" id="GO:0019213">
    <property type="term" value="F:deacetylase activity"/>
    <property type="evidence" value="ECO:0007669"/>
    <property type="project" value="TreeGrafter"/>
</dbReference>
<dbReference type="OrthoDB" id="9774177at2"/>
<gene>
    <name evidence="6" type="ORF">CHL78_010890</name>
</gene>
<dbReference type="Gene3D" id="3.20.20.370">
    <property type="entry name" value="Glycoside hydrolase/deacetylase"/>
    <property type="match status" value="1"/>
</dbReference>
<dbReference type="InterPro" id="IPR011330">
    <property type="entry name" value="Glyco_hydro/deAcase_b/a-brl"/>
</dbReference>
<dbReference type="GO" id="GO:0036311">
    <property type="term" value="F:chitin disaccharide deacetylase activity"/>
    <property type="evidence" value="ECO:0007669"/>
    <property type="project" value="UniProtKB-EC"/>
</dbReference>
<dbReference type="CDD" id="cd10803">
    <property type="entry name" value="YdjC_EF3048_like"/>
    <property type="match status" value="1"/>
</dbReference>
<dbReference type="RefSeq" id="WP_094367437.1">
    <property type="nucleotide sequence ID" value="NZ_NOJY02000016.1"/>
</dbReference>
<sequence>MNKLIINADDFGYCEAVNYGIVSAHNNGVVTSTTIMANMPGFEHAVNLLKENPTLGCGVHMTLSCYKPLLEDVKSLTDEDGFFFRRINEDVLNKIDLDELYKEFCAQIEKVKSAGIEITHLDSHHHVHTIPYFEEVIKKIVEKYNLPIRGGFEYRFKYEKVVPCIGDFYKDNVDKSYFKDNLNRIKSYEVVDLMTHPAFLDSYILNSTSYAYDRTKEHEILSDYKLKVFLEENGVELTNYNKL</sequence>
<dbReference type="EC" id="3.5.1.105" evidence="6"/>